<keyword evidence="2" id="KW-1185">Reference proteome</keyword>
<gene>
    <name evidence="1" type="ORF">Clacol_005319</name>
</gene>
<name>A0AAV5AC80_9AGAM</name>
<sequence>MSKRPRITDECDIYGSMSAADLLYRMRCLFPNVPIDSDGPNGYKSMWTAAVRHKQSGINLNFTERKGGAISKEEAENAFTADALRLLNTLFGTIDGKRFIYYHPAADADYPTDNEHFLAVPSSRLMKRVRKENRVPYARWCPVMISPTDLSSFKSLLPDLKYNIESRKVDSVNGTASLTTILSSSQLFYRLLCYYTWPYNNVNDRPPITSVWQVKLGRDDSFGYSYSYHKRTIGPSVIFMDDRGLFDIRAEEGIETVMDDLIDLVNVLFSDKCCHPYAGVVAGCIA</sequence>
<dbReference type="Proteomes" id="UP001050691">
    <property type="component" value="Unassembled WGS sequence"/>
</dbReference>
<protein>
    <submittedName>
        <fullName evidence="1">Uncharacterized protein</fullName>
    </submittedName>
</protein>
<evidence type="ECO:0000313" key="1">
    <source>
        <dbReference type="EMBL" id="GJJ11088.1"/>
    </source>
</evidence>
<dbReference type="EMBL" id="BPWL01000006">
    <property type="protein sequence ID" value="GJJ11088.1"/>
    <property type="molecule type" value="Genomic_DNA"/>
</dbReference>
<evidence type="ECO:0000313" key="2">
    <source>
        <dbReference type="Proteomes" id="UP001050691"/>
    </source>
</evidence>
<accession>A0AAV5AC80</accession>
<dbReference type="AlphaFoldDB" id="A0AAV5AC80"/>
<organism evidence="1 2">
    <name type="scientific">Clathrus columnatus</name>
    <dbReference type="NCBI Taxonomy" id="1419009"/>
    <lineage>
        <taxon>Eukaryota</taxon>
        <taxon>Fungi</taxon>
        <taxon>Dikarya</taxon>
        <taxon>Basidiomycota</taxon>
        <taxon>Agaricomycotina</taxon>
        <taxon>Agaricomycetes</taxon>
        <taxon>Phallomycetidae</taxon>
        <taxon>Phallales</taxon>
        <taxon>Clathraceae</taxon>
        <taxon>Clathrus</taxon>
    </lineage>
</organism>
<comment type="caution">
    <text evidence="1">The sequence shown here is derived from an EMBL/GenBank/DDBJ whole genome shotgun (WGS) entry which is preliminary data.</text>
</comment>
<reference evidence="1" key="1">
    <citation type="submission" date="2021-10" db="EMBL/GenBank/DDBJ databases">
        <title>De novo Genome Assembly of Clathrus columnatus (Basidiomycota, Fungi) Using Illumina and Nanopore Sequence Data.</title>
        <authorList>
            <person name="Ogiso-Tanaka E."/>
            <person name="Itagaki H."/>
            <person name="Hosoya T."/>
            <person name="Hosaka K."/>
        </authorList>
    </citation>
    <scope>NUCLEOTIDE SEQUENCE</scope>
    <source>
        <strain evidence="1">MO-923</strain>
    </source>
</reference>
<proteinExistence type="predicted"/>